<evidence type="ECO:0000313" key="1">
    <source>
        <dbReference type="EMBL" id="MBC8628499.1"/>
    </source>
</evidence>
<dbReference type="RefSeq" id="WP_117456872.1">
    <property type="nucleotide sequence ID" value="NZ_JACRTP010000003.1"/>
</dbReference>
<reference evidence="1 2" key="1">
    <citation type="submission" date="2020-08" db="EMBL/GenBank/DDBJ databases">
        <title>Genome public.</title>
        <authorList>
            <person name="Liu C."/>
            <person name="Sun Q."/>
        </authorList>
    </citation>
    <scope>NUCLEOTIDE SEQUENCE [LARGE SCALE GENOMIC DNA]</scope>
    <source>
        <strain evidence="1 2">3_YM_SP_D4_24.mj</strain>
    </source>
</reference>
<gene>
    <name evidence="1" type="ORF">H8712_07710</name>
</gene>
<organism evidence="1 2">
    <name type="scientific">Blautia stercoris</name>
    <dbReference type="NCBI Taxonomy" id="871664"/>
    <lineage>
        <taxon>Bacteria</taxon>
        <taxon>Bacillati</taxon>
        <taxon>Bacillota</taxon>
        <taxon>Clostridia</taxon>
        <taxon>Lachnospirales</taxon>
        <taxon>Lachnospiraceae</taxon>
        <taxon>Blautia</taxon>
    </lineage>
</organism>
<keyword evidence="2" id="KW-1185">Reference proteome</keyword>
<name>A0ABR7PAU6_9FIRM</name>
<comment type="caution">
    <text evidence="1">The sequence shown here is derived from an EMBL/GenBank/DDBJ whole genome shotgun (WGS) entry which is preliminary data.</text>
</comment>
<dbReference type="EMBL" id="JACRTP010000003">
    <property type="protein sequence ID" value="MBC8628499.1"/>
    <property type="molecule type" value="Genomic_DNA"/>
</dbReference>
<sequence length="506" mass="60614">MYYFIGGRNTKSGNGLGVLRYSPGFPIEYLEKIEKECLEIEVDSPEKALLIYPIGNKNMVVMQGKKVNGNYFDGRAHVTMHGFLMNIEEFKNIIFRLPAVNGMVFYEKEFKENLKRLPNENFERDVKWFEQWKEEDLLEKINTETRLELFKMAFYLVKHPEESFYFKFEGSEPERRKVQLEYYQILPYELQEHLYTISNGTCLQSKAQILIGGKTEYKNGEKKWESMWIPGTVKTVLGLDWKERKKIYEFTYQIIKEAGEDVLGVTEKILFTLYENLWEIYRNPEKKCTAAENMLKIYFPKIWNLLREKGMIQTSLQAKTFEYKLSGQEKTEIKTRESDKKQDKKPEEFAEECWEYLENSANPSFLFSKIRNYYQDKEDEWFEFQNELRERLFGYSIAVSLIGKPEDGKTQCFAKLLLFAYEYHQDEYYSLMWKEDGLLPAPYDMAKVMKFLSSKMEEEQRKMKYYEKVVMDEYLNTMKIPLKKSKRDKLVKANQDEYMEHFNQIK</sequence>
<protein>
    <submittedName>
        <fullName evidence="1">Uncharacterized protein</fullName>
    </submittedName>
</protein>
<proteinExistence type="predicted"/>
<dbReference type="Proteomes" id="UP000661649">
    <property type="component" value="Unassembled WGS sequence"/>
</dbReference>
<evidence type="ECO:0000313" key="2">
    <source>
        <dbReference type="Proteomes" id="UP000661649"/>
    </source>
</evidence>
<accession>A0ABR7PAU6</accession>